<organism evidence="1 2">
    <name type="scientific">Paenibacillus mesotrionivorans</name>
    <dbReference type="NCBI Taxonomy" id="3160968"/>
    <lineage>
        <taxon>Bacteria</taxon>
        <taxon>Bacillati</taxon>
        <taxon>Bacillota</taxon>
        <taxon>Bacilli</taxon>
        <taxon>Bacillales</taxon>
        <taxon>Paenibacillaceae</taxon>
        <taxon>Paenibacillus</taxon>
    </lineage>
</organism>
<name>A0ACC7NUP4_9BACL</name>
<comment type="caution">
    <text evidence="1">The sequence shown here is derived from an EMBL/GenBank/DDBJ whole genome shotgun (WGS) entry which is preliminary data.</text>
</comment>
<reference evidence="1" key="1">
    <citation type="submission" date="2024-12" db="EMBL/GenBank/DDBJ databases">
        <authorList>
            <person name="Wu N."/>
        </authorList>
    </citation>
    <scope>NUCLEOTIDE SEQUENCE</scope>
    <source>
        <strain evidence="1">P15</strain>
    </source>
</reference>
<proteinExistence type="predicted"/>
<dbReference type="Proteomes" id="UP001631969">
    <property type="component" value="Unassembled WGS sequence"/>
</dbReference>
<evidence type="ECO:0000313" key="2">
    <source>
        <dbReference type="Proteomes" id="UP001631969"/>
    </source>
</evidence>
<evidence type="ECO:0000313" key="1">
    <source>
        <dbReference type="EMBL" id="MFM9328476.1"/>
    </source>
</evidence>
<gene>
    <name evidence="1" type="ORF">ACI1P1_09270</name>
</gene>
<protein>
    <submittedName>
        <fullName evidence="1">LysM peptidoglycan-binding domain-containing protein</fullName>
    </submittedName>
</protein>
<sequence length="370" mass="41944">MAEQQSGLRFDIYERVHLSEDTAAVKELDEVELVPHIQVYTEEEQALLKGHLYLTGLYEGTEGEARRTLEHLIPVEITLPLNRIQDVSQVSVNIDNFDVDILSPRSLNVTGVLTLQGIEMLSLPDSAWDEEEETIFVHEVPRHSAPELPELAPPAAAEPALVYAEEEIVQMPAYAWTPFQQRKVEEHRAEEPVAEPAAEAAVEDNEEVEVYFDPSENVETPEWMPGAVENVPYNEVPTQLPAMEEPAEAAPQEDKKEVKIAFTSKAPSTDTSYHLQSLIHTSPHDYRAVPQVEEEVSPTPRTDALEWKRLFSRSQEEERRVRQLKVCIVQKEETLEDIATRYGLNPKEIQLYNRLQDAEIAEGKTLLIPV</sequence>
<dbReference type="EMBL" id="JBJURJ010000005">
    <property type="protein sequence ID" value="MFM9328476.1"/>
    <property type="molecule type" value="Genomic_DNA"/>
</dbReference>
<accession>A0ACC7NUP4</accession>
<keyword evidence="2" id="KW-1185">Reference proteome</keyword>